<dbReference type="Gene3D" id="3.40.50.150">
    <property type="entry name" value="Vaccinia Virus protein VP39"/>
    <property type="match status" value="1"/>
</dbReference>
<dbReference type="InterPro" id="IPR029063">
    <property type="entry name" value="SAM-dependent_MTases_sf"/>
</dbReference>
<comment type="caution">
    <text evidence="2">The sequence shown here is derived from an EMBL/GenBank/DDBJ whole genome shotgun (WGS) entry which is preliminary data.</text>
</comment>
<keyword evidence="2" id="KW-0808">Transferase</keyword>
<evidence type="ECO:0000256" key="1">
    <source>
        <dbReference type="SAM" id="MobiDB-lite"/>
    </source>
</evidence>
<accession>A0ABU0ZKQ6</accession>
<dbReference type="Proteomes" id="UP001230908">
    <property type="component" value="Unassembled WGS sequence"/>
</dbReference>
<evidence type="ECO:0000313" key="2">
    <source>
        <dbReference type="EMBL" id="MDQ7907634.1"/>
    </source>
</evidence>
<name>A0ABU0ZKQ6_9ACTN</name>
<gene>
    <name evidence="2" type="ORF">RB614_24230</name>
</gene>
<dbReference type="GO" id="GO:0032259">
    <property type="term" value="P:methylation"/>
    <property type="evidence" value="ECO:0007669"/>
    <property type="project" value="UniProtKB-KW"/>
</dbReference>
<evidence type="ECO:0000313" key="3">
    <source>
        <dbReference type="Proteomes" id="UP001230908"/>
    </source>
</evidence>
<dbReference type="Pfam" id="PF04672">
    <property type="entry name" value="Methyltransf_19"/>
    <property type="match status" value="1"/>
</dbReference>
<dbReference type="SUPFAM" id="SSF53335">
    <property type="entry name" value="S-adenosyl-L-methionine-dependent methyltransferases"/>
    <property type="match status" value="1"/>
</dbReference>
<dbReference type="EC" id="2.1.1.-" evidence="2"/>
<sequence>MLVTTGSPDAGRERGPVASVARMYDYYLGGNDHLPVDQAAAEEVIERMPLIRLMARSNRAFLQRAVRFLVDAGVRQFLDIGSGLPTMGNTHEVAQALAPDARVLYVDVEPVAVLHGRRLLEGNDLVGMLQGDIRQPASILEQIESPEYASVIDLGEPVALILTSVLLWVRDDNEAFGAVRAMTRSLPPGSWLVISHGAVGGVDTEVADAVADVYQRRSAAVGRRTRDQIMEFFAGFELVEPGLVWLPQWRPGPDDSSDFEQPNQSGALAGVAFK</sequence>
<protein>
    <submittedName>
        <fullName evidence="2">SAM-dependent methyltransferase</fullName>
        <ecNumber evidence="2">2.1.1.-</ecNumber>
    </submittedName>
</protein>
<dbReference type="InterPro" id="IPR006764">
    <property type="entry name" value="SAM_dep_MeTrfase_SAV2177_type"/>
</dbReference>
<reference evidence="2 3" key="1">
    <citation type="submission" date="2023-08" db="EMBL/GenBank/DDBJ databases">
        <title>Phytohabitans sansha sp. nov., isolated from marine sediment.</title>
        <authorList>
            <person name="Zhao Y."/>
            <person name="Yi K."/>
        </authorList>
    </citation>
    <scope>NUCLEOTIDE SEQUENCE [LARGE SCALE GENOMIC DNA]</scope>
    <source>
        <strain evidence="2 3">ZYX-F-186</strain>
    </source>
</reference>
<keyword evidence="2" id="KW-0489">Methyltransferase</keyword>
<dbReference type="EMBL" id="JAVHUY010000023">
    <property type="protein sequence ID" value="MDQ7907634.1"/>
    <property type="molecule type" value="Genomic_DNA"/>
</dbReference>
<dbReference type="PIRSF" id="PIRSF017393">
    <property type="entry name" value="MTase_SAV2177"/>
    <property type="match status" value="1"/>
</dbReference>
<proteinExistence type="predicted"/>
<organism evidence="2 3">
    <name type="scientific">Phytohabitans maris</name>
    <dbReference type="NCBI Taxonomy" id="3071409"/>
    <lineage>
        <taxon>Bacteria</taxon>
        <taxon>Bacillati</taxon>
        <taxon>Actinomycetota</taxon>
        <taxon>Actinomycetes</taxon>
        <taxon>Micromonosporales</taxon>
        <taxon>Micromonosporaceae</taxon>
    </lineage>
</organism>
<keyword evidence="3" id="KW-1185">Reference proteome</keyword>
<feature type="region of interest" description="Disordered" evidence="1">
    <location>
        <begin position="254"/>
        <end position="274"/>
    </location>
</feature>
<dbReference type="GO" id="GO:0008168">
    <property type="term" value="F:methyltransferase activity"/>
    <property type="evidence" value="ECO:0007669"/>
    <property type="project" value="UniProtKB-KW"/>
</dbReference>